<dbReference type="EMBL" id="JBIGIA010000007">
    <property type="protein sequence ID" value="MFG6457354.1"/>
    <property type="molecule type" value="Genomic_DNA"/>
</dbReference>
<evidence type="ECO:0000256" key="7">
    <source>
        <dbReference type="ARBA" id="ARBA00022984"/>
    </source>
</evidence>
<feature type="transmembrane region" description="Helical" evidence="11">
    <location>
        <begin position="20"/>
        <end position="42"/>
    </location>
</feature>
<accession>A0ABW7G5Y9</accession>
<keyword evidence="11" id="KW-0997">Cell inner membrane</keyword>
<dbReference type="PANTHER" id="PTHR30474">
    <property type="entry name" value="CELL CYCLE PROTEIN"/>
    <property type="match status" value="1"/>
</dbReference>
<evidence type="ECO:0000313" key="13">
    <source>
        <dbReference type="Proteomes" id="UP001606305"/>
    </source>
</evidence>
<sequence length="384" mass="41883">MTVIERPPLLRRLRPWLRGFDIPLLLAILWLCVWGLLSMYSAGYDNGTRFPDHARNMLLALTLMFIVAQVPPQKLMAIAIPLYAFGVALLLATALFGVTKKGATRWLNIGITQIQPSELLKLATPLMLAWWFQKREGILRWPDFIAAFGLLLLPFLLIAKQPDLGTGILVLAAGLYVIFFAGLPWKLIVPALVLGAAAATTLVLSEDKICEPDLKWPVLKEYQKHRVCTLLDPSKDPLGKGFHIIQGEIAIGSGGLTGKGFMQGTQTHLEFIPERTTDFIFAAFGEEFGFAGALALLAGFTALILRGLMIASEAPTLFTRLMAGAVTLSFFTYVFVNMGMVSGILPVVGVPLPFISYGGTAMVTLGLSLGLLMSIARVRKLVKT</sequence>
<dbReference type="InterPro" id="IPR001182">
    <property type="entry name" value="FtsW/RodA"/>
</dbReference>
<dbReference type="InterPro" id="IPR011923">
    <property type="entry name" value="RodA/MrdB"/>
</dbReference>
<evidence type="ECO:0000256" key="2">
    <source>
        <dbReference type="ARBA" id="ARBA00022475"/>
    </source>
</evidence>
<name>A0ABW7G5Y9_9BURK</name>
<dbReference type="RefSeq" id="WP_394488200.1">
    <property type="nucleotide sequence ID" value="NZ_JBIGIA010000007.1"/>
</dbReference>
<dbReference type="Pfam" id="PF01098">
    <property type="entry name" value="FTSW_RODA_SPOVE"/>
    <property type="match status" value="1"/>
</dbReference>
<feature type="transmembrane region" description="Helical" evidence="11">
    <location>
        <begin position="187"/>
        <end position="205"/>
    </location>
</feature>
<evidence type="ECO:0000256" key="8">
    <source>
        <dbReference type="ARBA" id="ARBA00022989"/>
    </source>
</evidence>
<dbReference type="PROSITE" id="PS00428">
    <property type="entry name" value="FTSW_RODA_SPOVE"/>
    <property type="match status" value="1"/>
</dbReference>
<keyword evidence="13" id="KW-1185">Reference proteome</keyword>
<dbReference type="PANTHER" id="PTHR30474:SF1">
    <property type="entry name" value="PEPTIDOGLYCAN GLYCOSYLTRANSFERASE MRDB"/>
    <property type="match status" value="1"/>
</dbReference>
<proteinExistence type="inferred from homology"/>
<comment type="subcellular location">
    <subcellularLocation>
        <location evidence="11">Cell inner membrane</location>
        <topology evidence="11">Multi-pass membrane protein</topology>
    </subcellularLocation>
    <subcellularLocation>
        <location evidence="1">Membrane</location>
        <topology evidence="1">Multi-pass membrane protein</topology>
    </subcellularLocation>
</comment>
<keyword evidence="6 11" id="KW-0133">Cell shape</keyword>
<reference evidence="12 13" key="1">
    <citation type="submission" date="2024-09" db="EMBL/GenBank/DDBJ databases">
        <title>Novel species of the genus Pelomonas and Roseateles isolated from streams.</title>
        <authorList>
            <person name="Lu H."/>
        </authorList>
    </citation>
    <scope>NUCLEOTIDE SEQUENCE [LARGE SCALE GENOMIC DNA]</scope>
    <source>
        <strain evidence="12 13">BYS96W</strain>
    </source>
</reference>
<evidence type="ECO:0000256" key="1">
    <source>
        <dbReference type="ARBA" id="ARBA00004141"/>
    </source>
</evidence>
<keyword evidence="4 11" id="KW-0808">Transferase</keyword>
<evidence type="ECO:0000256" key="10">
    <source>
        <dbReference type="ARBA" id="ARBA00023316"/>
    </source>
</evidence>
<dbReference type="HAMAP" id="MF_02079">
    <property type="entry name" value="PGT_RodA"/>
    <property type="match status" value="1"/>
</dbReference>
<organism evidence="12 13">
    <name type="scientific">Pelomonas nitida</name>
    <dbReference type="NCBI Taxonomy" id="3299027"/>
    <lineage>
        <taxon>Bacteria</taxon>
        <taxon>Pseudomonadati</taxon>
        <taxon>Pseudomonadota</taxon>
        <taxon>Betaproteobacteria</taxon>
        <taxon>Burkholderiales</taxon>
        <taxon>Sphaerotilaceae</taxon>
        <taxon>Roseateles</taxon>
    </lineage>
</organism>
<feature type="transmembrane region" description="Helical" evidence="11">
    <location>
        <begin position="354"/>
        <end position="376"/>
    </location>
</feature>
<feature type="transmembrane region" description="Helical" evidence="11">
    <location>
        <begin position="288"/>
        <end position="309"/>
    </location>
</feature>
<evidence type="ECO:0000256" key="6">
    <source>
        <dbReference type="ARBA" id="ARBA00022960"/>
    </source>
</evidence>
<dbReference type="EC" id="2.4.99.28" evidence="11"/>
<keyword evidence="8 11" id="KW-1133">Transmembrane helix</keyword>
<evidence type="ECO:0000256" key="9">
    <source>
        <dbReference type="ARBA" id="ARBA00023136"/>
    </source>
</evidence>
<evidence type="ECO:0000256" key="5">
    <source>
        <dbReference type="ARBA" id="ARBA00022692"/>
    </source>
</evidence>
<protein>
    <recommendedName>
        <fullName evidence="11">Peptidoglycan glycosyltransferase MrdB</fullName>
        <shortName evidence="11">PGT</shortName>
        <ecNumber evidence="11">2.4.99.28</ecNumber>
    </recommendedName>
    <alternativeName>
        <fullName evidence="11">Cell elongation protein RodA</fullName>
    </alternativeName>
    <alternativeName>
        <fullName evidence="11">Cell wall polymerase</fullName>
    </alternativeName>
    <alternativeName>
        <fullName evidence="11">Peptidoglycan polymerase</fullName>
        <shortName evidence="11">PG polymerase</shortName>
    </alternativeName>
</protein>
<comment type="similarity">
    <text evidence="11">Belongs to the SEDS family. MrdB/RodA subfamily.</text>
</comment>
<keyword evidence="9 11" id="KW-0472">Membrane</keyword>
<keyword evidence="3 11" id="KW-0328">Glycosyltransferase</keyword>
<evidence type="ECO:0000256" key="4">
    <source>
        <dbReference type="ARBA" id="ARBA00022679"/>
    </source>
</evidence>
<feature type="transmembrane region" description="Helical" evidence="11">
    <location>
        <begin position="321"/>
        <end position="348"/>
    </location>
</feature>
<feature type="transmembrane region" description="Helical" evidence="11">
    <location>
        <begin position="76"/>
        <end position="98"/>
    </location>
</feature>
<keyword evidence="7 11" id="KW-0573">Peptidoglycan synthesis</keyword>
<evidence type="ECO:0000256" key="11">
    <source>
        <dbReference type="HAMAP-Rule" id="MF_02079"/>
    </source>
</evidence>
<feature type="transmembrane region" description="Helical" evidence="11">
    <location>
        <begin position="164"/>
        <end position="182"/>
    </location>
</feature>
<keyword evidence="10 11" id="KW-0961">Cell wall biogenesis/degradation</keyword>
<comment type="pathway">
    <text evidence="11">Cell wall biogenesis; peptidoglycan biosynthesis.</text>
</comment>
<keyword evidence="5 11" id="KW-0812">Transmembrane</keyword>
<evidence type="ECO:0000256" key="3">
    <source>
        <dbReference type="ARBA" id="ARBA00022676"/>
    </source>
</evidence>
<comment type="caution">
    <text evidence="12">The sequence shown here is derived from an EMBL/GenBank/DDBJ whole genome shotgun (WGS) entry which is preliminary data.</text>
</comment>
<gene>
    <name evidence="11 12" type="primary">rodA</name>
    <name evidence="11" type="synonym">mrdB</name>
    <name evidence="12" type="ORF">ACG00X_10970</name>
</gene>
<comment type="catalytic activity">
    <reaction evidence="11">
        <text>[GlcNAc-(1-&gt;4)-Mur2Ac(oyl-L-Ala-gamma-D-Glu-L-Lys-D-Ala-D-Ala)](n)-di-trans,octa-cis-undecaprenyl diphosphate + beta-D-GlcNAc-(1-&gt;4)-Mur2Ac(oyl-L-Ala-gamma-D-Glu-L-Lys-D-Ala-D-Ala)-di-trans,octa-cis-undecaprenyl diphosphate = [GlcNAc-(1-&gt;4)-Mur2Ac(oyl-L-Ala-gamma-D-Glu-L-Lys-D-Ala-D-Ala)](n+1)-di-trans,octa-cis-undecaprenyl diphosphate + di-trans,octa-cis-undecaprenyl diphosphate + H(+)</text>
        <dbReference type="Rhea" id="RHEA:23708"/>
        <dbReference type="Rhea" id="RHEA-COMP:9602"/>
        <dbReference type="Rhea" id="RHEA-COMP:9603"/>
        <dbReference type="ChEBI" id="CHEBI:15378"/>
        <dbReference type="ChEBI" id="CHEBI:58405"/>
        <dbReference type="ChEBI" id="CHEBI:60033"/>
        <dbReference type="ChEBI" id="CHEBI:78435"/>
        <dbReference type="EC" id="2.4.99.28"/>
    </reaction>
</comment>
<dbReference type="NCBIfam" id="TIGR02210">
    <property type="entry name" value="rodA_shape"/>
    <property type="match status" value="1"/>
</dbReference>
<keyword evidence="2 11" id="KW-1003">Cell membrane</keyword>
<feature type="transmembrane region" description="Helical" evidence="11">
    <location>
        <begin position="54"/>
        <end position="70"/>
    </location>
</feature>
<feature type="transmembrane region" description="Helical" evidence="11">
    <location>
        <begin position="138"/>
        <end position="158"/>
    </location>
</feature>
<dbReference type="InterPro" id="IPR018365">
    <property type="entry name" value="Cell_cycle_FtsW-rel_CS"/>
</dbReference>
<comment type="function">
    <text evidence="11">Peptidoglycan polymerase that is essential for cell wall elongation.</text>
</comment>
<dbReference type="Proteomes" id="UP001606305">
    <property type="component" value="Unassembled WGS sequence"/>
</dbReference>
<evidence type="ECO:0000313" key="12">
    <source>
        <dbReference type="EMBL" id="MFG6457354.1"/>
    </source>
</evidence>